<keyword evidence="2" id="KW-0808">Transferase</keyword>
<dbReference type="Pfam" id="PF00535">
    <property type="entry name" value="Glycos_transf_2"/>
    <property type="match status" value="1"/>
</dbReference>
<dbReference type="RefSeq" id="WP_206541467.1">
    <property type="nucleotide sequence ID" value="NZ_CDNJ01000014.1"/>
</dbReference>
<accession>A0ABM9RS73</accession>
<dbReference type="PANTHER" id="PTHR22916">
    <property type="entry name" value="GLYCOSYLTRANSFERASE"/>
    <property type="match status" value="1"/>
</dbReference>
<dbReference type="InterPro" id="IPR029044">
    <property type="entry name" value="Nucleotide-diphossugar_trans"/>
</dbReference>
<keyword evidence="2" id="KW-0328">Glycosyltransferase</keyword>
<sequence>MNNQMDSLISIVTPVYNAEKFLEETILSVLNQTYTNFELILVNDCSKDNSMRIINRLMKDDPRIKCIDLKVNGGAAKARNIGIKAANGKYLAFIDSDDLWKKEKLETQIKFMKENNIVFSYTGYDMINEEGQELGKTIKCKKIVSYNELLKYNIIGCLTVMIDISVIKNLSMECINHEDYATWLKILRQGYKAYGINESLALYRKRENSLSGNKVKSAKWTWNIIRNVEKTSLIKSIFYFNIYAFINLKKHFMK</sequence>
<keyword evidence="3" id="KW-1185">Reference proteome</keyword>
<proteinExistence type="predicted"/>
<protein>
    <submittedName>
        <fullName evidence="2">Glycosyl transferase, family 2</fullName>
        <ecNumber evidence="2">2.4.1.-</ecNumber>
    </submittedName>
</protein>
<gene>
    <name evidence="2" type="ORF">ATCC9714_28111</name>
</gene>
<dbReference type="CDD" id="cd00761">
    <property type="entry name" value="Glyco_tranf_GTA_type"/>
    <property type="match status" value="1"/>
</dbReference>
<dbReference type="SUPFAM" id="SSF53448">
    <property type="entry name" value="Nucleotide-diphospho-sugar transferases"/>
    <property type="match status" value="1"/>
</dbReference>
<dbReference type="Proteomes" id="UP000032811">
    <property type="component" value="Chromosome 1"/>
</dbReference>
<dbReference type="InterPro" id="IPR001173">
    <property type="entry name" value="Glyco_trans_2-like"/>
</dbReference>
<dbReference type="EC" id="2.4.1.-" evidence="2"/>
<organism evidence="2 3">
    <name type="scientific">Paraclostridium sordellii</name>
    <name type="common">Clostridium sordellii</name>
    <dbReference type="NCBI Taxonomy" id="1505"/>
    <lineage>
        <taxon>Bacteria</taxon>
        <taxon>Bacillati</taxon>
        <taxon>Bacillota</taxon>
        <taxon>Clostridia</taxon>
        <taxon>Peptostreptococcales</taxon>
        <taxon>Peptostreptococcaceae</taxon>
        <taxon>Paraclostridium</taxon>
    </lineage>
</organism>
<dbReference type="EMBL" id="LN679998">
    <property type="protein sequence ID" value="CEJ74923.1"/>
    <property type="molecule type" value="Genomic_DNA"/>
</dbReference>
<dbReference type="GO" id="GO:0016757">
    <property type="term" value="F:glycosyltransferase activity"/>
    <property type="evidence" value="ECO:0007669"/>
    <property type="project" value="UniProtKB-KW"/>
</dbReference>
<feature type="domain" description="Glycosyltransferase 2-like" evidence="1">
    <location>
        <begin position="10"/>
        <end position="139"/>
    </location>
</feature>
<reference evidence="2 3" key="1">
    <citation type="submission" date="2014-11" db="EMBL/GenBank/DDBJ databases">
        <authorList>
            <person name="Aslett M.A."/>
            <person name="De Silva N."/>
        </authorList>
    </citation>
    <scope>NUCLEOTIDE SEQUENCE [LARGE SCALE GENOMIC DNA]</scope>
    <source>
        <strain evidence="2 3">ATCC9714</strain>
    </source>
</reference>
<evidence type="ECO:0000259" key="1">
    <source>
        <dbReference type="Pfam" id="PF00535"/>
    </source>
</evidence>
<dbReference type="GeneID" id="97538634"/>
<dbReference type="Gene3D" id="3.90.550.10">
    <property type="entry name" value="Spore Coat Polysaccharide Biosynthesis Protein SpsA, Chain A"/>
    <property type="match status" value="1"/>
</dbReference>
<evidence type="ECO:0000313" key="3">
    <source>
        <dbReference type="Proteomes" id="UP000032811"/>
    </source>
</evidence>
<name>A0ABM9RS73_PARSO</name>
<evidence type="ECO:0000313" key="2">
    <source>
        <dbReference type="EMBL" id="CEJ74923.1"/>
    </source>
</evidence>
<dbReference type="PANTHER" id="PTHR22916:SF3">
    <property type="entry name" value="UDP-GLCNAC:BETAGAL BETA-1,3-N-ACETYLGLUCOSAMINYLTRANSFERASE-LIKE PROTEIN 1"/>
    <property type="match status" value="1"/>
</dbReference>